<evidence type="ECO:0000313" key="1">
    <source>
        <dbReference type="EMBL" id="XDP44480.1"/>
    </source>
</evidence>
<protein>
    <recommendedName>
        <fullName evidence="2">AbiEi antitoxin of type IV toxin-antitoxin system</fullName>
    </recommendedName>
</protein>
<proteinExistence type="predicted"/>
<accession>A0AB39L0L5</accession>
<organism evidence="1">
    <name type="scientific">Sinomonas puerhi</name>
    <dbReference type="NCBI Taxonomy" id="3238584"/>
    <lineage>
        <taxon>Bacteria</taxon>
        <taxon>Bacillati</taxon>
        <taxon>Actinomycetota</taxon>
        <taxon>Actinomycetes</taxon>
        <taxon>Micrococcales</taxon>
        <taxon>Micrococcaceae</taxon>
        <taxon>Sinomonas</taxon>
    </lineage>
</organism>
<dbReference type="AlphaFoldDB" id="A0AB39L0L5"/>
<reference evidence="1" key="1">
    <citation type="submission" date="2024-07" db="EMBL/GenBank/DDBJ databases">
        <authorList>
            <person name="fu j."/>
        </authorList>
    </citation>
    <scope>NUCLEOTIDE SEQUENCE</scope>
    <source>
        <strain evidence="1">P10A9</strain>
    </source>
</reference>
<dbReference type="EMBL" id="CP163302">
    <property type="protein sequence ID" value="XDP44480.1"/>
    <property type="molecule type" value="Genomic_DNA"/>
</dbReference>
<dbReference type="RefSeq" id="WP_369045175.1">
    <property type="nucleotide sequence ID" value="NZ_CP163302.1"/>
</dbReference>
<dbReference type="KEGG" id="spue:AB5L97_14535"/>
<name>A0AB39L0L5_9MICC</name>
<gene>
    <name evidence="1" type="ORF">AB5L97_14535</name>
</gene>
<sequence length="320" mass="35191">MSTPTLTNFFDERWPDVTVASTRELAARGVDHRVLTEAVKRRELVRLRRGVYVRRTTWLALKPWEQDRLKIEAHWLSTGGSAVYSHTSGARAHGLSTWDVGPKVHVTVPYSGSKTSHGVDVVAHSLPVPEVDLAGVAIAPGRIATAVGVERAVADCARTLDIERAAIIGDSALRRGVTIERIRAAAEGTRVVRGSRRVEDVLAVLDARSESAGETRTRLALAAAGIPAPTLQYEISTSQGLFRADFAWPDLLVILEFDGGSKYFDYRPTSEALLLERQREVALMEVGWTVVRTRWPELMAPEVIIARLEAAFARARRLSA</sequence>
<evidence type="ECO:0008006" key="2">
    <source>
        <dbReference type="Google" id="ProtNLM"/>
    </source>
</evidence>